<name>A0A1W6L8S6_9BURK</name>
<dbReference type="KEGG" id="rgu:A4W93_12060"/>
<reference evidence="7 8" key="1">
    <citation type="submission" date="2016-04" db="EMBL/GenBank/DDBJ databases">
        <title>Complete genome sequence of natural rubber-degrading, novel Gram-negative bacterium, Rhizobacter gummiphilus strain NS21.</title>
        <authorList>
            <person name="Tabata M."/>
            <person name="Kasai D."/>
            <person name="Fukuda M."/>
        </authorList>
    </citation>
    <scope>NUCLEOTIDE SEQUENCE [LARGE SCALE GENOMIC DNA]</scope>
    <source>
        <strain evidence="7 8">NS21</strain>
    </source>
</reference>
<dbReference type="EMBL" id="CP015118">
    <property type="protein sequence ID" value="ARN20568.1"/>
    <property type="molecule type" value="Genomic_DNA"/>
</dbReference>
<keyword evidence="6" id="KW-0472">Membrane</keyword>
<evidence type="ECO:0000256" key="2">
    <source>
        <dbReference type="ARBA" id="ARBA00022448"/>
    </source>
</evidence>
<dbReference type="SUPFAM" id="SSF103473">
    <property type="entry name" value="MFS general substrate transporter"/>
    <property type="match status" value="1"/>
</dbReference>
<keyword evidence="2" id="KW-0813">Transport</keyword>
<dbReference type="RefSeq" id="WP_085750845.1">
    <property type="nucleotide sequence ID" value="NZ_BSPR01000023.1"/>
</dbReference>
<protein>
    <submittedName>
        <fullName evidence="7">MFS transporter</fullName>
    </submittedName>
</protein>
<dbReference type="STRING" id="946333.A4W93_12060"/>
<dbReference type="AlphaFoldDB" id="A0A1W6L8S6"/>
<dbReference type="InterPro" id="IPR011701">
    <property type="entry name" value="MFS"/>
</dbReference>
<dbReference type="GO" id="GO:0022857">
    <property type="term" value="F:transmembrane transporter activity"/>
    <property type="evidence" value="ECO:0007669"/>
    <property type="project" value="InterPro"/>
</dbReference>
<dbReference type="PANTHER" id="PTHR23517">
    <property type="entry name" value="RESISTANCE PROTEIN MDTM, PUTATIVE-RELATED-RELATED"/>
    <property type="match status" value="1"/>
</dbReference>
<keyword evidence="8" id="KW-1185">Reference proteome</keyword>
<keyword evidence="3" id="KW-1003">Cell membrane</keyword>
<evidence type="ECO:0000256" key="3">
    <source>
        <dbReference type="ARBA" id="ARBA00022475"/>
    </source>
</evidence>
<dbReference type="Pfam" id="PF07690">
    <property type="entry name" value="MFS_1"/>
    <property type="match status" value="1"/>
</dbReference>
<dbReference type="InterPro" id="IPR020846">
    <property type="entry name" value="MFS_dom"/>
</dbReference>
<evidence type="ECO:0000313" key="7">
    <source>
        <dbReference type="EMBL" id="ARN20568.1"/>
    </source>
</evidence>
<accession>A0A1W6L8S6</accession>
<proteinExistence type="predicted"/>
<dbReference type="Gene3D" id="1.20.1250.20">
    <property type="entry name" value="MFS general substrate transporter like domains"/>
    <property type="match status" value="1"/>
</dbReference>
<dbReference type="PANTHER" id="PTHR23517:SF13">
    <property type="entry name" value="MAJOR FACILITATOR SUPERFAMILY MFS_1"/>
    <property type="match status" value="1"/>
</dbReference>
<dbReference type="OrthoDB" id="9810492at2"/>
<keyword evidence="5" id="KW-1133">Transmembrane helix</keyword>
<evidence type="ECO:0000256" key="6">
    <source>
        <dbReference type="ARBA" id="ARBA00023136"/>
    </source>
</evidence>
<evidence type="ECO:0000313" key="8">
    <source>
        <dbReference type="Proteomes" id="UP000193427"/>
    </source>
</evidence>
<sequence length="403" mass="41888">MNTATPISVPDALPATSGRLSNGAALWLVSSMVITFLAASSAPSPLYGLYREAWGFSALTLTLVFSSYAFALLGSLLVLGRLSDHRGRREVILGALVIEFVSVVLFWQARSVEWLFAARIVQGVATGIATSVLSAMLLDLDRVRGAFINSVTPMFGMALGALGTSLLVQFAPAPTVLVFEGLLGVFAVQIALAWRLPETVSRLQGAWRSLVPQVAVPPAARSTLLRVLPSNTAQWALGGFYLSLGPTLARQVTDTTAPVVGGALIATLVLSGAVAIALVRNRPPRDVLELGALGLAVGLAITLGGVVSHSAWLLFSGTLIAGLGFGSGFNGSVRSLAPLAEPHERGALMSSFFAASYLAFAVPAIAAGLFVGYFGLKTTAIGYAAVLVALAGGALVEMRRSRR</sequence>
<organism evidence="7 8">
    <name type="scientific">Piscinibacter gummiphilus</name>
    <dbReference type="NCBI Taxonomy" id="946333"/>
    <lineage>
        <taxon>Bacteria</taxon>
        <taxon>Pseudomonadati</taxon>
        <taxon>Pseudomonadota</taxon>
        <taxon>Betaproteobacteria</taxon>
        <taxon>Burkholderiales</taxon>
        <taxon>Sphaerotilaceae</taxon>
        <taxon>Piscinibacter</taxon>
    </lineage>
</organism>
<dbReference type="GO" id="GO:0005886">
    <property type="term" value="C:plasma membrane"/>
    <property type="evidence" value="ECO:0007669"/>
    <property type="project" value="UniProtKB-SubCell"/>
</dbReference>
<evidence type="ECO:0000256" key="4">
    <source>
        <dbReference type="ARBA" id="ARBA00022692"/>
    </source>
</evidence>
<dbReference type="InterPro" id="IPR050171">
    <property type="entry name" value="MFS_Transporters"/>
</dbReference>
<dbReference type="Proteomes" id="UP000193427">
    <property type="component" value="Chromosome"/>
</dbReference>
<dbReference type="InterPro" id="IPR036259">
    <property type="entry name" value="MFS_trans_sf"/>
</dbReference>
<comment type="subcellular location">
    <subcellularLocation>
        <location evidence="1">Cell membrane</location>
        <topology evidence="1">Multi-pass membrane protein</topology>
    </subcellularLocation>
</comment>
<dbReference type="PROSITE" id="PS50850">
    <property type="entry name" value="MFS"/>
    <property type="match status" value="1"/>
</dbReference>
<gene>
    <name evidence="7" type="ORF">A4W93_12060</name>
</gene>
<keyword evidence="4" id="KW-0812">Transmembrane</keyword>
<evidence type="ECO:0000256" key="1">
    <source>
        <dbReference type="ARBA" id="ARBA00004651"/>
    </source>
</evidence>
<evidence type="ECO:0000256" key="5">
    <source>
        <dbReference type="ARBA" id="ARBA00022989"/>
    </source>
</evidence>